<feature type="domain" description="RNA polymerase sigma-70 region 2" evidence="5">
    <location>
        <begin position="18"/>
        <end position="75"/>
    </location>
</feature>
<sequence>MPATEAAVEAVWRIESGRLVGALARVVGDFSTAEDLAQDALEAALRQWPRDGIPPNPGAWLMTSARHMAVDRHRHDAVLRRKLPLLAAEARLDEGMEDPMTSVDDALDTSVHDDLLRLIFTACHPVLTMDSRVALTLRTLGGLQTREIARAFLVSESAMGQRISRAKKTLTQQRIPFQVPSVAELPHRLSAVLAVIYLIFTEGFSATSGDDWTRPELCQEALRLGRLLTSLQPDQAEVHGLVALMELQSARLTARTARDGSPVLLADQERGRWDRLLIRRGLAALDRAEELGVGPYTLQAAIAACHVRAASVDDTDWTRIAALYTVLAYLAPSPIVTLNHAIAIGMAEGPDRGLALLDDVAREPLLADYPQLPAARATFLRRLGRTTEASSEFERAAALTANADTRTLFLRQAEDARQGT</sequence>
<comment type="similarity">
    <text evidence="1">Belongs to the sigma-70 factor family. ECF subfamily.</text>
</comment>
<dbReference type="PANTHER" id="PTHR47756">
    <property type="entry name" value="BLL6612 PROTEIN-RELATED"/>
    <property type="match status" value="1"/>
</dbReference>
<evidence type="ECO:0000256" key="2">
    <source>
        <dbReference type="ARBA" id="ARBA00023015"/>
    </source>
</evidence>
<gene>
    <name evidence="8" type="ORF">GCM10009777_28470</name>
</gene>
<dbReference type="Pfam" id="PF04542">
    <property type="entry name" value="Sigma70_r2"/>
    <property type="match status" value="1"/>
</dbReference>
<feature type="domain" description="RNA polymerase sigma factor 70 region 4 type 2" evidence="6">
    <location>
        <begin position="120"/>
        <end position="170"/>
    </location>
</feature>
<reference evidence="9" key="1">
    <citation type="journal article" date="2019" name="Int. J. Syst. Evol. Microbiol.">
        <title>The Global Catalogue of Microorganisms (GCM) 10K type strain sequencing project: providing services to taxonomists for standard genome sequencing and annotation.</title>
        <authorList>
            <consortium name="The Broad Institute Genomics Platform"/>
            <consortium name="The Broad Institute Genome Sequencing Center for Infectious Disease"/>
            <person name="Wu L."/>
            <person name="Ma J."/>
        </authorList>
    </citation>
    <scope>NUCLEOTIDE SEQUENCE [LARGE SCALE GENOMIC DNA]</scope>
    <source>
        <strain evidence="9">JCM 14902</strain>
    </source>
</reference>
<name>A0ABP5E9U4_9MICO</name>
<keyword evidence="3" id="KW-0731">Sigma factor</keyword>
<dbReference type="InterPro" id="IPR036388">
    <property type="entry name" value="WH-like_DNA-bd_sf"/>
</dbReference>
<dbReference type="Gene3D" id="1.10.1740.10">
    <property type="match status" value="1"/>
</dbReference>
<dbReference type="InterPro" id="IPR046531">
    <property type="entry name" value="DUF6596"/>
</dbReference>
<evidence type="ECO:0000256" key="3">
    <source>
        <dbReference type="ARBA" id="ARBA00023082"/>
    </source>
</evidence>
<evidence type="ECO:0000256" key="1">
    <source>
        <dbReference type="ARBA" id="ARBA00010641"/>
    </source>
</evidence>
<dbReference type="PANTHER" id="PTHR47756:SF2">
    <property type="entry name" value="BLL6612 PROTEIN"/>
    <property type="match status" value="1"/>
</dbReference>
<dbReference type="Proteomes" id="UP001500326">
    <property type="component" value="Unassembled WGS sequence"/>
</dbReference>
<keyword evidence="2" id="KW-0805">Transcription regulation</keyword>
<dbReference type="InterPro" id="IPR013325">
    <property type="entry name" value="RNA_pol_sigma_r2"/>
</dbReference>
<dbReference type="Gene3D" id="1.10.10.10">
    <property type="entry name" value="Winged helix-like DNA-binding domain superfamily/Winged helix DNA-binding domain"/>
    <property type="match status" value="1"/>
</dbReference>
<dbReference type="InterPro" id="IPR014284">
    <property type="entry name" value="RNA_pol_sigma-70_dom"/>
</dbReference>
<keyword evidence="9" id="KW-1185">Reference proteome</keyword>
<dbReference type="SUPFAM" id="SSF88659">
    <property type="entry name" value="Sigma3 and sigma4 domains of RNA polymerase sigma factors"/>
    <property type="match status" value="1"/>
</dbReference>
<organism evidence="8 9">
    <name type="scientific">Microbacterium pumilum</name>
    <dbReference type="NCBI Taxonomy" id="344165"/>
    <lineage>
        <taxon>Bacteria</taxon>
        <taxon>Bacillati</taxon>
        <taxon>Actinomycetota</taxon>
        <taxon>Actinomycetes</taxon>
        <taxon>Micrococcales</taxon>
        <taxon>Microbacteriaceae</taxon>
        <taxon>Microbacterium</taxon>
    </lineage>
</organism>
<dbReference type="InterPro" id="IPR007627">
    <property type="entry name" value="RNA_pol_sigma70_r2"/>
</dbReference>
<comment type="caution">
    <text evidence="8">The sequence shown here is derived from an EMBL/GenBank/DDBJ whole genome shotgun (WGS) entry which is preliminary data.</text>
</comment>
<evidence type="ECO:0000313" key="8">
    <source>
        <dbReference type="EMBL" id="GAA1991393.1"/>
    </source>
</evidence>
<evidence type="ECO:0000313" key="9">
    <source>
        <dbReference type="Proteomes" id="UP001500326"/>
    </source>
</evidence>
<accession>A0ABP5E9U4</accession>
<dbReference type="InterPro" id="IPR013324">
    <property type="entry name" value="RNA_pol_sigma_r3/r4-like"/>
</dbReference>
<protein>
    <submittedName>
        <fullName evidence="8">RNA polymerase sigma factor</fullName>
    </submittedName>
</protein>
<evidence type="ECO:0000259" key="5">
    <source>
        <dbReference type="Pfam" id="PF04542"/>
    </source>
</evidence>
<dbReference type="SUPFAM" id="SSF88946">
    <property type="entry name" value="Sigma2 domain of RNA polymerase sigma factors"/>
    <property type="match status" value="1"/>
</dbReference>
<feature type="domain" description="DUF6596" evidence="7">
    <location>
        <begin position="188"/>
        <end position="288"/>
    </location>
</feature>
<proteinExistence type="inferred from homology"/>
<evidence type="ECO:0000259" key="7">
    <source>
        <dbReference type="Pfam" id="PF20239"/>
    </source>
</evidence>
<evidence type="ECO:0000259" key="6">
    <source>
        <dbReference type="Pfam" id="PF08281"/>
    </source>
</evidence>
<evidence type="ECO:0000256" key="4">
    <source>
        <dbReference type="ARBA" id="ARBA00023163"/>
    </source>
</evidence>
<keyword evidence="4" id="KW-0804">Transcription</keyword>
<dbReference type="EMBL" id="BAAAOH010000001">
    <property type="protein sequence ID" value="GAA1991393.1"/>
    <property type="molecule type" value="Genomic_DNA"/>
</dbReference>
<dbReference type="InterPro" id="IPR013249">
    <property type="entry name" value="RNA_pol_sigma70_r4_t2"/>
</dbReference>
<dbReference type="NCBIfam" id="TIGR02937">
    <property type="entry name" value="sigma70-ECF"/>
    <property type="match status" value="1"/>
</dbReference>
<dbReference type="Pfam" id="PF08281">
    <property type="entry name" value="Sigma70_r4_2"/>
    <property type="match status" value="1"/>
</dbReference>
<dbReference type="Pfam" id="PF20239">
    <property type="entry name" value="DUF6596"/>
    <property type="match status" value="1"/>
</dbReference>
<dbReference type="RefSeq" id="WP_344063554.1">
    <property type="nucleotide sequence ID" value="NZ_BAAAOH010000001.1"/>
</dbReference>